<reference evidence="3" key="1">
    <citation type="submission" date="2022-07" db="EMBL/GenBank/DDBJ databases">
        <title>Complete Genome Sequence of the Radioresistant Bacterium Deinococcus aetherius ST0316, Isolated from the Air Dust collected in Lower Stratosphere above Japan.</title>
        <authorList>
            <person name="Satoh K."/>
            <person name="Hagiwara K."/>
            <person name="Katsumata K."/>
            <person name="Kubo A."/>
            <person name="Yokobori S."/>
            <person name="Yamagishi A."/>
            <person name="Oono Y."/>
            <person name="Narumi I."/>
        </authorList>
    </citation>
    <scope>NUCLEOTIDE SEQUENCE</scope>
    <source>
        <strain evidence="3">ST0316</strain>
        <plasmid evidence="3">pDAETH-2</plasmid>
    </source>
</reference>
<name>A0ABM8AK60_9DEIO</name>
<feature type="transmembrane region" description="Helical" evidence="1">
    <location>
        <begin position="552"/>
        <end position="572"/>
    </location>
</feature>
<keyword evidence="3" id="KW-0614">Plasmid</keyword>
<keyword evidence="1" id="KW-0472">Membrane</keyword>
<feature type="domain" description="VWFA" evidence="2">
    <location>
        <begin position="922"/>
        <end position="1098"/>
    </location>
</feature>
<evidence type="ECO:0000256" key="1">
    <source>
        <dbReference type="SAM" id="Phobius"/>
    </source>
</evidence>
<evidence type="ECO:0000313" key="3">
    <source>
        <dbReference type="EMBL" id="BDP44208.1"/>
    </source>
</evidence>
<dbReference type="SUPFAM" id="SSF52317">
    <property type="entry name" value="Class I glutamine amidotransferase-like"/>
    <property type="match status" value="1"/>
</dbReference>
<accession>A0ABM8AK60</accession>
<protein>
    <recommendedName>
        <fullName evidence="2">VWFA domain-containing protein</fullName>
    </recommendedName>
</protein>
<dbReference type="SMART" id="SM00327">
    <property type="entry name" value="VWA"/>
    <property type="match status" value="1"/>
</dbReference>
<dbReference type="InterPro" id="IPR002035">
    <property type="entry name" value="VWF_A"/>
</dbReference>
<keyword evidence="1" id="KW-1133">Transmembrane helix</keyword>
<feature type="transmembrane region" description="Helical" evidence="1">
    <location>
        <begin position="59"/>
        <end position="76"/>
    </location>
</feature>
<dbReference type="Gene3D" id="3.40.50.410">
    <property type="entry name" value="von Willebrand factor, type A domain"/>
    <property type="match status" value="1"/>
</dbReference>
<feature type="transmembrane region" description="Helical" evidence="1">
    <location>
        <begin position="593"/>
        <end position="613"/>
    </location>
</feature>
<keyword evidence="4" id="KW-1185">Reference proteome</keyword>
<dbReference type="InterPro" id="IPR024163">
    <property type="entry name" value="Aerotolerance_reg_N"/>
</dbReference>
<dbReference type="RefSeq" id="WP_264778077.1">
    <property type="nucleotide sequence ID" value="NZ_AP026562.1"/>
</dbReference>
<evidence type="ECO:0000259" key="2">
    <source>
        <dbReference type="PROSITE" id="PS50234"/>
    </source>
</evidence>
<dbReference type="PANTHER" id="PTHR37464:SF1">
    <property type="entry name" value="BLL2463 PROTEIN"/>
    <property type="match status" value="1"/>
</dbReference>
<dbReference type="PROSITE" id="PS50234">
    <property type="entry name" value="VWFA"/>
    <property type="match status" value="1"/>
</dbReference>
<dbReference type="Pfam" id="PF00092">
    <property type="entry name" value="VWA"/>
    <property type="match status" value="1"/>
</dbReference>
<feature type="transmembrane region" description="Helical" evidence="1">
    <location>
        <begin position="6"/>
        <end position="22"/>
    </location>
</feature>
<dbReference type="Proteomes" id="UP001064971">
    <property type="component" value="Plasmid pDAETH-2"/>
</dbReference>
<dbReference type="InterPro" id="IPR036465">
    <property type="entry name" value="vWFA_dom_sf"/>
</dbReference>
<dbReference type="EMBL" id="AP026562">
    <property type="protein sequence ID" value="BDP44208.1"/>
    <property type="molecule type" value="Genomic_DNA"/>
</dbReference>
<gene>
    <name evidence="3" type="ORF">DAETH_41770</name>
</gene>
<dbReference type="PANTHER" id="PTHR37464">
    <property type="entry name" value="BLL2463 PROTEIN"/>
    <property type="match status" value="1"/>
</dbReference>
<sequence length="1334" mass="138350">MNLAQPGWLLLALLALLLAFLHRQRRAHRAAEVGSLHLWRRLGAEHAPERARRLPRMSAALLLQLLVLGLVALALARPSLERDPAGRGDTLVLLDASRAMRATDVRPDRFGAAAREASGRLGGRVTVLLVGDHVTPLAVGRDDREAVRRALLSSRATDGLADWEAAGRLVRALRGEGQPRVVALVAPSGATSARSALAGLGAEVRTVGGAVTNAALTRFGVTPGGAGAAWTLQGAARLYGPLAERTLTVTLDGRTLARRRLALVPGRDLPFSLNFTPGRGGVLRASLDADALPADDTAQVVLRPSPVPLRVAMIGEARGDVRRALLALPGAVLSPADTLNADADLVVVTRPGVTGQATRPTLWLNAPRAAGPPVTPTAWDDRDPLSRGVAWADLILRVAPARVEPWPDGSALLSTSSGPLVERRETAGVPEVRVNFPVEAGSWVRSPAWPVFLRNVALTARPDAGERVVRPCTVGAPCALPPGQPLTDPAGQPLAMTGGRFTPLRAGVYRVGGEPLAVNRLAGPEADLTAPGGSGRAVAAAPSLAFPTGRTLWFLLLGLALALLLLEGILAVRAEPALRRGRWRALRSPQRRMLALHALAAVLLGLALLDVPLPGPGRPRASALVLPPDGVNPSGLPNTARVWGTPVPRLTPPTASSATGDVAAALELAAARLPAGTQRTVLLAGDRWPASTRLPDVLASLRAQGVTVHGLPGGEAPTLELRALSLPGRVPAGQAFALGVSVRAARPLTLGVLLRRGDVPLLQETLRVPAGDTRLALPLREDAPGLAGYTLTLSAREAEVEGRAATRVTAPPRVAVVGGDAGARDLLARALAVQGLEATSLAPAALRATDLKGYRSVALLDVPARALGPEVRAALPGWVGRGGHLVIGGGPRAFGPGGYPGTPLEDLSPLSSRVPRDAPRLALGLLLDKSGSMNEPVAGEITKLDLIKAAGLAAAGQLHPGSDLAVIAFDTSPKVAVPLGRVGDPARVRAQIARIEAEGGTVVWRALEAGLKQLGASNASSKHLILLTDGIDGGIFNPEDYERLVRRIRATGITVSTVSVGSGMHVPLMRDIARWGEGSFHLTPDWRDVPSLLAQDTLGQGEPAVTTSPTRVRWLGEGGAGPGVVGGYTHTSLRPGATLLARGLGGDPLAASWRVGLGRVTALGTGLAGGWVNAWTARPAYPAQVAALVRAEGGGGEGAGALEPDGHDLIVRASTPTVTLEGPGGPRTLALRPDGAGGFVTRLEAPAPGGYSLPDAALGLPAPVSDPALLRRVVGETGGRLLETPELPLTRGGGWAWRPAWPAFALLALLAFLLGLTFRYLPEGGRRPWWRLRR</sequence>
<keyword evidence="1" id="KW-0812">Transmembrane</keyword>
<feature type="transmembrane region" description="Helical" evidence="1">
    <location>
        <begin position="1300"/>
        <end position="1321"/>
    </location>
</feature>
<geneLocation type="plasmid" evidence="3 4">
    <name>pDAETH-2</name>
</geneLocation>
<organism evidence="3 4">
    <name type="scientific">Deinococcus aetherius</name>
    <dbReference type="NCBI Taxonomy" id="200252"/>
    <lineage>
        <taxon>Bacteria</taxon>
        <taxon>Thermotogati</taxon>
        <taxon>Deinococcota</taxon>
        <taxon>Deinococci</taxon>
        <taxon>Deinococcales</taxon>
        <taxon>Deinococcaceae</taxon>
        <taxon>Deinococcus</taxon>
    </lineage>
</organism>
<dbReference type="SUPFAM" id="SSF53300">
    <property type="entry name" value="vWA-like"/>
    <property type="match status" value="1"/>
</dbReference>
<dbReference type="InterPro" id="IPR029062">
    <property type="entry name" value="Class_I_gatase-like"/>
</dbReference>
<proteinExistence type="predicted"/>
<evidence type="ECO:0000313" key="4">
    <source>
        <dbReference type="Proteomes" id="UP001064971"/>
    </source>
</evidence>
<dbReference type="Pfam" id="PF07584">
    <property type="entry name" value="BatA"/>
    <property type="match status" value="1"/>
</dbReference>